<keyword evidence="4" id="KW-1185">Reference proteome</keyword>
<dbReference type="Gene3D" id="1.10.238.200">
    <property type="entry name" value="Cullin, PONY binding domain"/>
    <property type="match status" value="1"/>
</dbReference>
<dbReference type="OMA" id="LWCKFLQ"/>
<dbReference type="Pfam" id="PF03556">
    <property type="entry name" value="Cullin_binding"/>
    <property type="match status" value="1"/>
</dbReference>
<dbReference type="GO" id="GO:0032182">
    <property type="term" value="F:ubiquitin-like protein binding"/>
    <property type="evidence" value="ECO:0007669"/>
    <property type="project" value="TreeGrafter"/>
</dbReference>
<dbReference type="STRING" id="502780.C1FYX9"/>
<dbReference type="PROSITE" id="PS51229">
    <property type="entry name" value="DCUN1"/>
    <property type="match status" value="1"/>
</dbReference>
<evidence type="ECO:0000259" key="2">
    <source>
        <dbReference type="PROSITE" id="PS51229"/>
    </source>
</evidence>
<dbReference type="InterPro" id="IPR042460">
    <property type="entry name" value="DCN1-like_PONY"/>
</dbReference>
<dbReference type="OrthoDB" id="27198at2759"/>
<dbReference type="eggNOG" id="KOG3077">
    <property type="taxonomic scope" value="Eukaryota"/>
</dbReference>
<dbReference type="PANTHER" id="PTHR12281:SF31">
    <property type="entry name" value="DCN1-LIKE PROTEIN 3"/>
    <property type="match status" value="1"/>
</dbReference>
<dbReference type="HOGENOM" id="CLU_047042_1_0_1"/>
<organism evidence="3 4">
    <name type="scientific">Paracoccidioides brasiliensis (strain Pb18)</name>
    <dbReference type="NCBI Taxonomy" id="502780"/>
    <lineage>
        <taxon>Eukaryota</taxon>
        <taxon>Fungi</taxon>
        <taxon>Dikarya</taxon>
        <taxon>Ascomycota</taxon>
        <taxon>Pezizomycotina</taxon>
        <taxon>Eurotiomycetes</taxon>
        <taxon>Eurotiomycetidae</taxon>
        <taxon>Onygenales</taxon>
        <taxon>Ajellomycetaceae</taxon>
        <taxon>Paracoccidioides</taxon>
    </lineage>
</organism>
<proteinExistence type="predicted"/>
<dbReference type="GO" id="GO:0031624">
    <property type="term" value="F:ubiquitin conjugating enzyme binding"/>
    <property type="evidence" value="ECO:0007669"/>
    <property type="project" value="TreeGrafter"/>
</dbReference>
<evidence type="ECO:0000313" key="4">
    <source>
        <dbReference type="Proteomes" id="UP000001628"/>
    </source>
</evidence>
<dbReference type="Gene3D" id="1.10.238.10">
    <property type="entry name" value="EF-hand"/>
    <property type="match status" value="1"/>
</dbReference>
<comment type="function">
    <text evidence="1">Neddylation of cullins play an essential role in the regulation of SCF-type complexes activity.</text>
</comment>
<dbReference type="RefSeq" id="XP_010756083.1">
    <property type="nucleotide sequence ID" value="XM_010757781.1"/>
</dbReference>
<evidence type="ECO:0000256" key="1">
    <source>
        <dbReference type="RuleBase" id="RU410713"/>
    </source>
</evidence>
<dbReference type="GO" id="GO:0097602">
    <property type="term" value="F:cullin family protein binding"/>
    <property type="evidence" value="ECO:0007669"/>
    <property type="project" value="TreeGrafter"/>
</dbReference>
<dbReference type="VEuPathDB" id="FungiDB:PADG_01005"/>
<dbReference type="InParanoid" id="C1FYX9"/>
<protein>
    <recommendedName>
        <fullName evidence="1">Defective in cullin neddylation protein</fullName>
    </recommendedName>
</protein>
<dbReference type="AlphaFoldDB" id="C1FYX9"/>
<name>C1FYX9_PARBD</name>
<dbReference type="KEGG" id="pbn:PADG_01005"/>
<dbReference type="InterPro" id="IPR005176">
    <property type="entry name" value="PONY_dom"/>
</dbReference>
<dbReference type="Proteomes" id="UP000001628">
    <property type="component" value="Unassembled WGS sequence"/>
</dbReference>
<dbReference type="PANTHER" id="PTHR12281">
    <property type="entry name" value="RP42 RELATED"/>
    <property type="match status" value="1"/>
</dbReference>
<sequence length="270" mass="31235">MVPRSKRPKAKSLKKQNVRMKTYMPAMEPFFPLMFMQRWVNRYFASVAENSSNESAAALNKLFDNYCGENPNTIGIEGVIKYLGDIKVNLDEIVCLAIAEFLRSPSMGEFTRESFVEGWKNVNCDTIAKQASYAAKLRVSLPNEPDLFRRVYRYTFAICRLPGQRNLTQEIATDQWRLYFTSSSGGVSWNTLTTPWLDWWIEFVDGQLKRPVNKDLWEQVEVFMRKTMEDESLSWWSEDGAWPRAIDEFVVFVQGKRGGKGARAEAMEVE</sequence>
<dbReference type="GO" id="GO:0000151">
    <property type="term" value="C:ubiquitin ligase complex"/>
    <property type="evidence" value="ECO:0007669"/>
    <property type="project" value="TreeGrafter"/>
</dbReference>
<accession>C1FYX9</accession>
<dbReference type="InterPro" id="IPR014764">
    <property type="entry name" value="DCN-prot"/>
</dbReference>
<dbReference type="FunCoup" id="C1FYX9">
    <property type="interactions" value="381"/>
</dbReference>
<dbReference type="GeneID" id="22580751"/>
<feature type="domain" description="DCUN1" evidence="2">
    <location>
        <begin position="54"/>
        <end position="254"/>
    </location>
</feature>
<dbReference type="EMBL" id="KN275957">
    <property type="protein sequence ID" value="EEH44716.2"/>
    <property type="molecule type" value="Genomic_DNA"/>
</dbReference>
<gene>
    <name evidence="3" type="ORF">PADG_01005</name>
</gene>
<reference evidence="3 4" key="1">
    <citation type="journal article" date="2011" name="PLoS Genet.">
        <title>Comparative genomic analysis of human fungal pathogens causing paracoccidioidomycosis.</title>
        <authorList>
            <person name="Desjardins C.A."/>
            <person name="Champion M.D."/>
            <person name="Holder J.W."/>
            <person name="Muszewska A."/>
            <person name="Goldberg J."/>
            <person name="Bailao A.M."/>
            <person name="Brigido M.M."/>
            <person name="Ferreira M.E."/>
            <person name="Garcia A.M."/>
            <person name="Grynberg M."/>
            <person name="Gujja S."/>
            <person name="Heiman D.I."/>
            <person name="Henn M.R."/>
            <person name="Kodira C.D."/>
            <person name="Leon-Narvaez H."/>
            <person name="Longo L.V."/>
            <person name="Ma L.J."/>
            <person name="Malavazi I."/>
            <person name="Matsuo A.L."/>
            <person name="Morais F.V."/>
            <person name="Pereira M."/>
            <person name="Rodriguez-Brito S."/>
            <person name="Sakthikumar S."/>
            <person name="Salem-Izacc S.M."/>
            <person name="Sykes S.M."/>
            <person name="Teixeira M.M."/>
            <person name="Vallejo M.C."/>
            <person name="Walter M.E."/>
            <person name="Yandava C."/>
            <person name="Young S."/>
            <person name="Zeng Q."/>
            <person name="Zucker J."/>
            <person name="Felipe M.S."/>
            <person name="Goldman G.H."/>
            <person name="Haas B.J."/>
            <person name="McEwen J.G."/>
            <person name="Nino-Vega G."/>
            <person name="Puccia R."/>
            <person name="San-Blas G."/>
            <person name="Soares C.M."/>
            <person name="Birren B.W."/>
            <person name="Cuomo C.A."/>
        </authorList>
    </citation>
    <scope>NUCLEOTIDE SEQUENCE [LARGE SCALE GENOMIC DNA]</scope>
    <source>
        <strain evidence="3 4">Pb18</strain>
    </source>
</reference>
<evidence type="ECO:0000313" key="3">
    <source>
        <dbReference type="EMBL" id="EEH44716.2"/>
    </source>
</evidence>
<dbReference type="GO" id="GO:0045116">
    <property type="term" value="P:protein neddylation"/>
    <property type="evidence" value="ECO:0007669"/>
    <property type="project" value="TreeGrafter"/>
</dbReference>